<evidence type="ECO:0000313" key="17">
    <source>
        <dbReference type="EMBL" id="PWC13439.1"/>
    </source>
</evidence>
<feature type="active site" description="GMP-histidine intermediate" evidence="15">
    <location>
        <position position="47"/>
    </location>
</feature>
<accession>A0A2U1TVN3</accession>
<evidence type="ECO:0000256" key="4">
    <source>
        <dbReference type="ARBA" id="ARBA00003889"/>
    </source>
</evidence>
<evidence type="ECO:0000256" key="11">
    <source>
        <dbReference type="ARBA" id="ARBA00022777"/>
    </source>
</evidence>
<dbReference type="PANTHER" id="PTHR34848">
    <property type="match status" value="1"/>
</dbReference>
<evidence type="ECO:0000256" key="12">
    <source>
        <dbReference type="ARBA" id="ARBA00022840"/>
    </source>
</evidence>
<keyword evidence="9 14" id="KW-0808">Transferase</keyword>
<gene>
    <name evidence="17" type="ORF">DDT56_15425</name>
</gene>
<dbReference type="InterPro" id="IPR027417">
    <property type="entry name" value="P-loop_NTPase"/>
</dbReference>
<evidence type="ECO:0000256" key="8">
    <source>
        <dbReference type="ARBA" id="ARBA00022573"/>
    </source>
</evidence>
<dbReference type="Pfam" id="PF02283">
    <property type="entry name" value="CobU"/>
    <property type="match status" value="1"/>
</dbReference>
<evidence type="ECO:0000256" key="2">
    <source>
        <dbReference type="ARBA" id="ARBA00000711"/>
    </source>
</evidence>
<dbReference type="AlphaFoldDB" id="A0A2U1TVN3"/>
<dbReference type="NCBIfam" id="NF004469">
    <property type="entry name" value="PRK05800.1"/>
    <property type="match status" value="1"/>
</dbReference>
<comment type="catalytic activity">
    <reaction evidence="1 14">
        <text>adenosylcob(III)inamide + ATP = adenosylcob(III)inamide phosphate + ADP + H(+)</text>
        <dbReference type="Rhea" id="RHEA:15769"/>
        <dbReference type="ChEBI" id="CHEBI:2480"/>
        <dbReference type="ChEBI" id="CHEBI:15378"/>
        <dbReference type="ChEBI" id="CHEBI:30616"/>
        <dbReference type="ChEBI" id="CHEBI:58502"/>
        <dbReference type="ChEBI" id="CHEBI:456216"/>
        <dbReference type="EC" id="2.7.1.156"/>
    </reaction>
</comment>
<evidence type="ECO:0000256" key="16">
    <source>
        <dbReference type="PIRSR" id="PIRSR006135-2"/>
    </source>
</evidence>
<dbReference type="PANTHER" id="PTHR34848:SF1">
    <property type="entry name" value="BIFUNCTIONAL ADENOSYLCOBALAMIN BIOSYNTHESIS PROTEIN COBU"/>
    <property type="match status" value="1"/>
</dbReference>
<dbReference type="GO" id="GO:0009236">
    <property type="term" value="P:cobalamin biosynthetic process"/>
    <property type="evidence" value="ECO:0007669"/>
    <property type="project" value="UniProtKB-UniRule"/>
</dbReference>
<keyword evidence="10 14" id="KW-0547">Nucleotide-binding</keyword>
<protein>
    <recommendedName>
        <fullName evidence="14">Bifunctional adenosylcobalamin biosynthesis protein</fullName>
        <ecNumber evidence="14">2.7.1.156</ecNumber>
        <ecNumber evidence="14">2.7.7.62</ecNumber>
    </recommendedName>
</protein>
<evidence type="ECO:0000256" key="13">
    <source>
        <dbReference type="ARBA" id="ARBA00023134"/>
    </source>
</evidence>
<dbReference type="UniPathway" id="UPA00148">
    <property type="reaction ID" value="UER00236"/>
</dbReference>
<keyword evidence="8 14" id="KW-0169">Cobalamin biosynthesis</keyword>
<evidence type="ECO:0000256" key="10">
    <source>
        <dbReference type="ARBA" id="ARBA00022741"/>
    </source>
</evidence>
<evidence type="ECO:0000313" key="18">
    <source>
        <dbReference type="Proteomes" id="UP000296159"/>
    </source>
</evidence>
<feature type="binding site" evidence="16">
    <location>
        <begin position="48"/>
        <end position="51"/>
    </location>
    <ligand>
        <name>GTP</name>
        <dbReference type="ChEBI" id="CHEBI:37565"/>
    </ligand>
</feature>
<dbReference type="EMBL" id="QDKH01000018">
    <property type="protein sequence ID" value="PWC13439.1"/>
    <property type="molecule type" value="Genomic_DNA"/>
</dbReference>
<keyword evidence="11 14" id="KW-0418">Kinase</keyword>
<comment type="similarity">
    <text evidence="7 14">Belongs to the CobU/CobP family.</text>
</comment>
<dbReference type="GO" id="GO:0005525">
    <property type="term" value="F:GTP binding"/>
    <property type="evidence" value="ECO:0007669"/>
    <property type="project" value="UniProtKB-UniRule"/>
</dbReference>
<keyword evidence="17" id="KW-0548">Nucleotidyltransferase</keyword>
<feature type="binding site" evidence="16">
    <location>
        <begin position="31"/>
        <end position="33"/>
    </location>
    <ligand>
        <name>GTP</name>
        <dbReference type="ChEBI" id="CHEBI:37565"/>
    </ligand>
</feature>
<dbReference type="FunFam" id="3.40.50.300:FF:000632">
    <property type="entry name" value="Bifunctional adenosylcobalamin biosynthesis protein"/>
    <property type="match status" value="1"/>
</dbReference>
<comment type="pathway">
    <text evidence="5 14">Cofactor biosynthesis; adenosylcobalamin biosynthesis; adenosylcobalamin from cob(II)yrinate a,c-diamide: step 6/7.</text>
</comment>
<evidence type="ECO:0000256" key="15">
    <source>
        <dbReference type="PIRSR" id="PIRSR006135-1"/>
    </source>
</evidence>
<evidence type="ECO:0000256" key="9">
    <source>
        <dbReference type="ARBA" id="ARBA00022679"/>
    </source>
</evidence>
<dbReference type="EC" id="2.7.7.62" evidence="14"/>
<feature type="binding site" evidence="16">
    <location>
        <position position="81"/>
    </location>
    <ligand>
        <name>GTP</name>
        <dbReference type="ChEBI" id="CHEBI:37565"/>
    </ligand>
</feature>
<sequence>MILITGGARSGKSALAEKLAARRRDKVLYIATSAVTDNEMAERVRLHRANRPAHWRTWEGYRDLDRVIAQQAAPDEAVILECVTTMITNLLFEQAGDTPPERMDFPAIEAAIQRQIEALIAACTHSAAPIYLVTNELGMGIVPENRLARHFRDIAGRVNQRLAAAAEAVYLVVSGIEVKIK</sequence>
<dbReference type="GO" id="GO:0043752">
    <property type="term" value="F:adenosylcobinamide kinase activity"/>
    <property type="evidence" value="ECO:0007669"/>
    <property type="project" value="UniProtKB-EC"/>
</dbReference>
<dbReference type="PIRSF" id="PIRSF006135">
    <property type="entry name" value="CobU"/>
    <property type="match status" value="1"/>
</dbReference>
<keyword evidence="13 14" id="KW-0342">GTP-binding</keyword>
<dbReference type="EC" id="2.7.1.156" evidence="14"/>
<evidence type="ECO:0000256" key="6">
    <source>
        <dbReference type="ARBA" id="ARBA00005159"/>
    </source>
</evidence>
<comment type="catalytic activity">
    <reaction evidence="3">
        <text>adenosylcob(III)inamide + GTP = adenosylcob(III)inamide phosphate + GDP + H(+)</text>
        <dbReference type="Rhea" id="RHEA:15765"/>
        <dbReference type="ChEBI" id="CHEBI:2480"/>
        <dbReference type="ChEBI" id="CHEBI:15378"/>
        <dbReference type="ChEBI" id="CHEBI:37565"/>
        <dbReference type="ChEBI" id="CHEBI:58189"/>
        <dbReference type="ChEBI" id="CHEBI:58502"/>
        <dbReference type="EC" id="2.7.1.156"/>
    </reaction>
</comment>
<reference evidence="17 18" key="1">
    <citation type="submission" date="2018-04" db="EMBL/GenBank/DDBJ databases">
        <title>Brenneria corticis sp.nov.</title>
        <authorList>
            <person name="Li Y."/>
        </authorList>
    </citation>
    <scope>NUCLEOTIDE SEQUENCE [LARGE SCALE GENOMIC DNA]</scope>
    <source>
        <strain evidence="17 18">CFCC 11842</strain>
    </source>
</reference>
<keyword evidence="18" id="KW-1185">Reference proteome</keyword>
<dbReference type="Gene3D" id="3.40.50.300">
    <property type="entry name" value="P-loop containing nucleotide triphosphate hydrolases"/>
    <property type="match status" value="1"/>
</dbReference>
<organism evidence="17 18">
    <name type="scientific">Brenneria corticis</name>
    <dbReference type="NCBI Taxonomy" id="2173106"/>
    <lineage>
        <taxon>Bacteria</taxon>
        <taxon>Pseudomonadati</taxon>
        <taxon>Pseudomonadota</taxon>
        <taxon>Gammaproteobacteria</taxon>
        <taxon>Enterobacterales</taxon>
        <taxon>Pectobacteriaceae</taxon>
        <taxon>Brenneria</taxon>
    </lineage>
</organism>
<evidence type="ECO:0000256" key="14">
    <source>
        <dbReference type="PIRNR" id="PIRNR006135"/>
    </source>
</evidence>
<feature type="binding site" evidence="16">
    <location>
        <begin position="6"/>
        <end position="13"/>
    </location>
    <ligand>
        <name>GTP</name>
        <dbReference type="ChEBI" id="CHEBI:37565"/>
    </ligand>
</feature>
<comment type="caution">
    <text evidence="17">The sequence shown here is derived from an EMBL/GenBank/DDBJ whole genome shotgun (WGS) entry which is preliminary data.</text>
</comment>
<dbReference type="SUPFAM" id="SSF52540">
    <property type="entry name" value="P-loop containing nucleoside triphosphate hydrolases"/>
    <property type="match status" value="1"/>
</dbReference>
<dbReference type="InterPro" id="IPR003203">
    <property type="entry name" value="CobU/CobP"/>
</dbReference>
<proteinExistence type="inferred from homology"/>
<comment type="pathway">
    <text evidence="6 14">Cofactor biosynthesis; adenosylcobalamin biosynthesis; adenosylcobalamin from cob(II)yrinate a,c-diamide: step 5/7.</text>
</comment>
<dbReference type="GO" id="GO:0005524">
    <property type="term" value="F:ATP binding"/>
    <property type="evidence" value="ECO:0007669"/>
    <property type="project" value="UniProtKB-UniRule"/>
</dbReference>
<evidence type="ECO:0000256" key="3">
    <source>
        <dbReference type="ARBA" id="ARBA00001522"/>
    </source>
</evidence>
<name>A0A2U1TVN3_9GAMM</name>
<dbReference type="CDD" id="cd00544">
    <property type="entry name" value="CobU"/>
    <property type="match status" value="1"/>
</dbReference>
<dbReference type="GO" id="GO:0008820">
    <property type="term" value="F:cobinamide phosphate guanylyltransferase activity"/>
    <property type="evidence" value="ECO:0007669"/>
    <property type="project" value="UniProtKB-UniRule"/>
</dbReference>
<comment type="catalytic activity">
    <reaction evidence="2 14">
        <text>adenosylcob(III)inamide phosphate + GTP + H(+) = adenosylcob(III)inamide-GDP + diphosphate</text>
        <dbReference type="Rhea" id="RHEA:22712"/>
        <dbReference type="ChEBI" id="CHEBI:15378"/>
        <dbReference type="ChEBI" id="CHEBI:33019"/>
        <dbReference type="ChEBI" id="CHEBI:37565"/>
        <dbReference type="ChEBI" id="CHEBI:58502"/>
        <dbReference type="ChEBI" id="CHEBI:60487"/>
        <dbReference type="EC" id="2.7.7.62"/>
    </reaction>
</comment>
<evidence type="ECO:0000256" key="1">
    <source>
        <dbReference type="ARBA" id="ARBA00000312"/>
    </source>
</evidence>
<dbReference type="Proteomes" id="UP000296159">
    <property type="component" value="Unassembled WGS sequence"/>
</dbReference>
<comment type="function">
    <text evidence="4 14">Catalyzes ATP-dependent phosphorylation of adenosylcobinamide and addition of GMP to adenosylcobinamide phosphate.</text>
</comment>
<dbReference type="RefSeq" id="WP_136167316.1">
    <property type="nucleotide sequence ID" value="NZ_KZ819084.1"/>
</dbReference>
<evidence type="ECO:0000256" key="7">
    <source>
        <dbReference type="ARBA" id="ARBA00007490"/>
    </source>
</evidence>
<evidence type="ECO:0000256" key="5">
    <source>
        <dbReference type="ARBA" id="ARBA00004692"/>
    </source>
</evidence>
<feature type="binding site" evidence="16">
    <location>
        <position position="59"/>
    </location>
    <ligand>
        <name>GTP</name>
        <dbReference type="ChEBI" id="CHEBI:37565"/>
    </ligand>
</feature>
<keyword evidence="12 14" id="KW-0067">ATP-binding</keyword>